<dbReference type="Proteomes" id="UP000604825">
    <property type="component" value="Unassembled WGS sequence"/>
</dbReference>
<comment type="caution">
    <text evidence="2">The sequence shown here is derived from an EMBL/GenBank/DDBJ whole genome shotgun (WGS) entry which is preliminary data.</text>
</comment>
<feature type="compositionally biased region" description="Basic and acidic residues" evidence="1">
    <location>
        <begin position="83"/>
        <end position="104"/>
    </location>
</feature>
<proteinExistence type="predicted"/>
<accession>A0A811Q121</accession>
<gene>
    <name evidence="2" type="ORF">NCGR_LOCUS34042</name>
</gene>
<dbReference type="AlphaFoldDB" id="A0A811Q121"/>
<protein>
    <submittedName>
        <fullName evidence="2">Uncharacterized protein</fullName>
    </submittedName>
</protein>
<evidence type="ECO:0000256" key="1">
    <source>
        <dbReference type="SAM" id="MobiDB-lite"/>
    </source>
</evidence>
<evidence type="ECO:0000313" key="2">
    <source>
        <dbReference type="EMBL" id="CAD6250248.1"/>
    </source>
</evidence>
<feature type="compositionally biased region" description="Polar residues" evidence="1">
    <location>
        <begin position="1"/>
        <end position="11"/>
    </location>
</feature>
<sequence length="291" mass="30913">MERAGEQSTAGRESKDEEEAWLGDGARQAQGGGTGGIRLRQLGERRHGSDGCGSQRGPRRRRGSVRRSSGGGGFGAAAAPTDAKGRGEQRGPEPERDVERRPAERRPRRSACLCGCSCFGSQASRELELGERAPMVEFAGFYSPRGSTRPAGTATRDEAVVLLHVRKEEDDADAASTRRGLAGSKAVLGWRSSRALAGEIFAGSHGRATEQAAAALRPAQGPVNQARLGSWRKLGRSVCMVLESCVSSKAVHGWLEDNGQLSCCCSSSIISLYLSMPLMAVFPGSQSRKAR</sequence>
<dbReference type="EMBL" id="CAJGYO010000008">
    <property type="protein sequence ID" value="CAD6250248.1"/>
    <property type="molecule type" value="Genomic_DNA"/>
</dbReference>
<name>A0A811Q121_9POAL</name>
<evidence type="ECO:0000313" key="3">
    <source>
        <dbReference type="Proteomes" id="UP000604825"/>
    </source>
</evidence>
<keyword evidence="3" id="KW-1185">Reference proteome</keyword>
<feature type="region of interest" description="Disordered" evidence="1">
    <location>
        <begin position="1"/>
        <end position="104"/>
    </location>
</feature>
<reference evidence="2" key="1">
    <citation type="submission" date="2020-10" db="EMBL/GenBank/DDBJ databases">
        <authorList>
            <person name="Han B."/>
            <person name="Lu T."/>
            <person name="Zhao Q."/>
            <person name="Huang X."/>
            <person name="Zhao Y."/>
        </authorList>
    </citation>
    <scope>NUCLEOTIDE SEQUENCE</scope>
</reference>
<organism evidence="2 3">
    <name type="scientific">Miscanthus lutarioriparius</name>
    <dbReference type="NCBI Taxonomy" id="422564"/>
    <lineage>
        <taxon>Eukaryota</taxon>
        <taxon>Viridiplantae</taxon>
        <taxon>Streptophyta</taxon>
        <taxon>Embryophyta</taxon>
        <taxon>Tracheophyta</taxon>
        <taxon>Spermatophyta</taxon>
        <taxon>Magnoliopsida</taxon>
        <taxon>Liliopsida</taxon>
        <taxon>Poales</taxon>
        <taxon>Poaceae</taxon>
        <taxon>PACMAD clade</taxon>
        <taxon>Panicoideae</taxon>
        <taxon>Andropogonodae</taxon>
        <taxon>Andropogoneae</taxon>
        <taxon>Saccharinae</taxon>
        <taxon>Miscanthus</taxon>
    </lineage>
</organism>